<keyword evidence="3" id="KW-1185">Reference proteome</keyword>
<dbReference type="Proteomes" id="UP000886520">
    <property type="component" value="Chromosome 23"/>
</dbReference>
<evidence type="ECO:0000256" key="1">
    <source>
        <dbReference type="SAM" id="MobiDB-lite"/>
    </source>
</evidence>
<accession>A0A9D4U4S3</accession>
<organism evidence="2 3">
    <name type="scientific">Adiantum capillus-veneris</name>
    <name type="common">Maidenhair fern</name>
    <dbReference type="NCBI Taxonomy" id="13818"/>
    <lineage>
        <taxon>Eukaryota</taxon>
        <taxon>Viridiplantae</taxon>
        <taxon>Streptophyta</taxon>
        <taxon>Embryophyta</taxon>
        <taxon>Tracheophyta</taxon>
        <taxon>Polypodiopsida</taxon>
        <taxon>Polypodiidae</taxon>
        <taxon>Polypodiales</taxon>
        <taxon>Pteridineae</taxon>
        <taxon>Pteridaceae</taxon>
        <taxon>Vittarioideae</taxon>
        <taxon>Adiantum</taxon>
    </lineage>
</organism>
<proteinExistence type="predicted"/>
<reference evidence="2" key="1">
    <citation type="submission" date="2021-01" db="EMBL/GenBank/DDBJ databases">
        <title>Adiantum capillus-veneris genome.</title>
        <authorList>
            <person name="Fang Y."/>
            <person name="Liao Q."/>
        </authorList>
    </citation>
    <scope>NUCLEOTIDE SEQUENCE</scope>
    <source>
        <strain evidence="2">H3</strain>
        <tissue evidence="2">Leaf</tissue>
    </source>
</reference>
<evidence type="ECO:0000313" key="3">
    <source>
        <dbReference type="Proteomes" id="UP000886520"/>
    </source>
</evidence>
<feature type="region of interest" description="Disordered" evidence="1">
    <location>
        <begin position="228"/>
        <end position="252"/>
    </location>
</feature>
<sequence length="252" mass="25624">MVGVKDRISGGGVEGAHIFQPNRALITHPDVDAVVRHIFHTAAAWPRGIALPVWRPEKAFLTGVVAHKNAIQSVIVLTQLLLARAVFYIWVVDAGGGIRTPMERVPLGAYKRIVVGFEDPGNGGGVVVIVVPEGKGEGIVIAEELGEDALVEVEVPAMEGEEEPAFMDLQEDGGRVELVVGGVAVGAVDVGLVGEGAGVIGGKGLHEGVGAREVGGVGGGSFVGGAADAQRRGGRGAKEAGFVGGGGRAAVE</sequence>
<name>A0A9D4U4S3_ADICA</name>
<protein>
    <submittedName>
        <fullName evidence="2">Uncharacterized protein</fullName>
    </submittedName>
</protein>
<gene>
    <name evidence="2" type="ORF">GOP47_0024086</name>
</gene>
<evidence type="ECO:0000313" key="2">
    <source>
        <dbReference type="EMBL" id="KAI5061581.1"/>
    </source>
</evidence>
<feature type="compositionally biased region" description="Gly residues" evidence="1">
    <location>
        <begin position="242"/>
        <end position="252"/>
    </location>
</feature>
<dbReference type="AlphaFoldDB" id="A0A9D4U4S3"/>
<comment type="caution">
    <text evidence="2">The sequence shown here is derived from an EMBL/GenBank/DDBJ whole genome shotgun (WGS) entry which is preliminary data.</text>
</comment>
<dbReference type="EMBL" id="JABFUD020000023">
    <property type="protein sequence ID" value="KAI5061581.1"/>
    <property type="molecule type" value="Genomic_DNA"/>
</dbReference>